<evidence type="ECO:0000256" key="1">
    <source>
        <dbReference type="SAM" id="Phobius"/>
    </source>
</evidence>
<dbReference type="EMBL" id="CP134050">
    <property type="protein sequence ID" value="WNC17026.1"/>
    <property type="molecule type" value="Genomic_DNA"/>
</dbReference>
<reference evidence="2 3" key="1">
    <citation type="submission" date="2023-09" db="EMBL/GenBank/DDBJ databases">
        <title>Complete Genome and Methylome dissection of Bacillus brevis NEB573 original source of BbsI restriction endonuclease.</title>
        <authorList>
            <person name="Fomenkov A."/>
            <person name="Roberts R.D."/>
        </authorList>
    </citation>
    <scope>NUCLEOTIDE SEQUENCE [LARGE SCALE GENOMIC DNA]</scope>
    <source>
        <strain evidence="2 3">NEB573</strain>
    </source>
</reference>
<name>A0ABY9TA98_BREBE</name>
<sequence>MSVTKSGCPMFDFLPVRSRLSLFFGSSGLSYLPWRQLFTIPILLVLLLLAKLWTLYAIPYFSSLEEDDIIQHDLILEAIQADVHTWHVFALCLAIALLIGLPLEMKFGKFRSRAYQQLRRFTMMNNKSTMAVLSVAKARHGYLTAADLAAQSELMTLGRANKILTELQKRGYIDLSVAASDEILYYFPGFDHSHSLDDHSTNERAYLIYLRTDCDCLESVT</sequence>
<dbReference type="RefSeq" id="WP_310772331.1">
    <property type="nucleotide sequence ID" value="NZ_CP134050.1"/>
</dbReference>
<keyword evidence="1" id="KW-0812">Transmembrane</keyword>
<evidence type="ECO:0000313" key="2">
    <source>
        <dbReference type="EMBL" id="WNC17026.1"/>
    </source>
</evidence>
<keyword evidence="3" id="KW-1185">Reference proteome</keyword>
<feature type="transmembrane region" description="Helical" evidence="1">
    <location>
        <begin position="86"/>
        <end position="103"/>
    </location>
</feature>
<keyword evidence="1" id="KW-1133">Transmembrane helix</keyword>
<organism evidence="2 3">
    <name type="scientific">Brevibacillus brevis</name>
    <name type="common">Bacillus brevis</name>
    <dbReference type="NCBI Taxonomy" id="1393"/>
    <lineage>
        <taxon>Bacteria</taxon>
        <taxon>Bacillati</taxon>
        <taxon>Bacillota</taxon>
        <taxon>Bacilli</taxon>
        <taxon>Bacillales</taxon>
        <taxon>Paenibacillaceae</taxon>
        <taxon>Brevibacillus</taxon>
    </lineage>
</organism>
<keyword evidence="1" id="KW-0472">Membrane</keyword>
<protein>
    <submittedName>
        <fullName evidence="2">Uncharacterized protein</fullName>
    </submittedName>
</protein>
<feature type="transmembrane region" description="Helical" evidence="1">
    <location>
        <begin position="37"/>
        <end position="58"/>
    </location>
</feature>
<accession>A0ABY9TA98</accession>
<evidence type="ECO:0000313" key="3">
    <source>
        <dbReference type="Proteomes" id="UP001256827"/>
    </source>
</evidence>
<proteinExistence type="predicted"/>
<dbReference type="Proteomes" id="UP001256827">
    <property type="component" value="Chromosome"/>
</dbReference>
<gene>
    <name evidence="2" type="ORF">RGB73_12165</name>
</gene>